<sequence>MIVNIGPWWVYDIIVLSMLIGSFMFGLRRGFFTAFYILFLELITVIVITFIPALIANALIDEIMKLWNKTPIPGFVDSASAKMGDVFYQFLKFVVEGTKVNGQQVQLPDLTWDGLGNFILKALSSFGIYIISCIAFIFIINFIGFIFYFFVRRRLRAIKIYAAADAILGGFNGLAFGLIFVIWFNYIVSFPFFATETQKLGILNYNSLSEEQKINWAKEGNSYSRYSVSNKIGVSLPVFKTFSYVFTNACLKKYVLNPMTTIFSQLSEKGFSVDSISKMPEEVLETYSLLMLNGYVETNPAKIPISVCVELMPNDNRILLRMVAEMALVSSKMAQSYIQNGGEQNGGEQNGGENQNSIEQLKTKNKAIIEDELYANRTTSIELMNAFEAFKAQNGIEDNTDKSGFMTKERFKQFYEWAGNDASKNPFLKNISSLSSENAKTTDKRLAEVLQNPEDTYNLLKNMVYVNKISTYPTIPNFIPSIWSDMYFARSMELSYTQSLYTYFTRDLKNNWDLLNPTAQARITRDGGKTYEGFSGYWIQHYFDFAKLGE</sequence>
<name>A0A4P7AJK2_9MOLU</name>
<feature type="transmembrane region" description="Helical" evidence="1">
    <location>
        <begin position="6"/>
        <end position="27"/>
    </location>
</feature>
<protein>
    <submittedName>
        <fullName evidence="2">CvpA family protein</fullName>
    </submittedName>
</protein>
<dbReference type="AlphaFoldDB" id="A0A4P7AJK2"/>
<dbReference type="KEGG" id="sgq:SGLAD_v1c07240"/>
<feature type="transmembrane region" description="Helical" evidence="1">
    <location>
        <begin position="163"/>
        <end position="186"/>
    </location>
</feature>
<evidence type="ECO:0000313" key="3">
    <source>
        <dbReference type="Proteomes" id="UP000294309"/>
    </source>
</evidence>
<feature type="transmembrane region" description="Helical" evidence="1">
    <location>
        <begin position="34"/>
        <end position="60"/>
    </location>
</feature>
<dbReference type="EMBL" id="CP038013">
    <property type="protein sequence ID" value="QBQ07923.1"/>
    <property type="molecule type" value="Genomic_DNA"/>
</dbReference>
<reference evidence="2 3" key="1">
    <citation type="submission" date="2019-03" db="EMBL/GenBank/DDBJ databases">
        <title>Complete genome sequence of Spiroplasma gladiatoris TG-1 (DSM 22552).</title>
        <authorList>
            <person name="Lin Y.-C."/>
            <person name="Chou L."/>
            <person name="Kuo C.-H."/>
        </authorList>
    </citation>
    <scope>NUCLEOTIDE SEQUENCE [LARGE SCALE GENOMIC DNA]</scope>
    <source>
        <strain evidence="2 3">TG-1</strain>
    </source>
</reference>
<keyword evidence="1" id="KW-0812">Transmembrane</keyword>
<dbReference type="Proteomes" id="UP000294309">
    <property type="component" value="Chromosome"/>
</dbReference>
<keyword evidence="1" id="KW-1133">Transmembrane helix</keyword>
<keyword evidence="3" id="KW-1185">Reference proteome</keyword>
<evidence type="ECO:0000313" key="2">
    <source>
        <dbReference type="EMBL" id="QBQ07923.1"/>
    </source>
</evidence>
<feature type="transmembrane region" description="Helical" evidence="1">
    <location>
        <begin position="126"/>
        <end position="151"/>
    </location>
</feature>
<organism evidence="2 3">
    <name type="scientific">Spiroplasma gladiatoris</name>
    <dbReference type="NCBI Taxonomy" id="2143"/>
    <lineage>
        <taxon>Bacteria</taxon>
        <taxon>Bacillati</taxon>
        <taxon>Mycoplasmatota</taxon>
        <taxon>Mollicutes</taxon>
        <taxon>Entomoplasmatales</taxon>
        <taxon>Spiroplasmataceae</taxon>
        <taxon>Spiroplasma</taxon>
    </lineage>
</organism>
<dbReference type="RefSeq" id="WP_134297714.1">
    <property type="nucleotide sequence ID" value="NZ_CP038013.1"/>
</dbReference>
<accession>A0A4P7AJK2</accession>
<gene>
    <name evidence="2" type="ORF">SGLAD_v1c07240</name>
</gene>
<keyword evidence="1" id="KW-0472">Membrane</keyword>
<dbReference type="OrthoDB" id="388310at2"/>
<evidence type="ECO:0000256" key="1">
    <source>
        <dbReference type="SAM" id="Phobius"/>
    </source>
</evidence>
<proteinExistence type="predicted"/>